<protein>
    <submittedName>
        <fullName evidence="2">Uncharacterized protein</fullName>
    </submittedName>
</protein>
<reference evidence="2 3" key="1">
    <citation type="submission" date="2019-04" db="EMBL/GenBank/DDBJ databases">
        <title>An improved genome assembly and genetic linkage map for asparagus bean, Vigna unguiculata ssp. sesquipedialis.</title>
        <authorList>
            <person name="Xia Q."/>
            <person name="Zhang R."/>
            <person name="Dong Y."/>
        </authorList>
    </citation>
    <scope>NUCLEOTIDE SEQUENCE [LARGE SCALE GENOMIC DNA]</scope>
    <source>
        <tissue evidence="2">Leaf</tissue>
    </source>
</reference>
<evidence type="ECO:0000313" key="2">
    <source>
        <dbReference type="EMBL" id="QCE00061.1"/>
    </source>
</evidence>
<proteinExistence type="predicted"/>
<evidence type="ECO:0000313" key="3">
    <source>
        <dbReference type="Proteomes" id="UP000501690"/>
    </source>
</evidence>
<sequence length="238" mass="26603">MAAAAAPPHLAGHHCITITPLSATHQQPLHHRDHFHLVSRLHQRASNLHHAGNYLPAVLFARKCCSAPHTQIHGSREYTASATCAVPSRIQPPPSFSRPQRHHRDAISFFPRAFSHFTHSSPSSSSALRTTVARSAPRRATTRGEEKLHLREPCSAIIFLHQSASSSSSCTTITARHHSRTTASQTPFPQPPPQIERDERFHLAPPRTCTAEQRRRRRRRSLPPLPSRGREESVKVKP</sequence>
<accession>A0A4D6MH51</accession>
<name>A0A4D6MH51_VIGUN</name>
<gene>
    <name evidence="2" type="ORF">DEO72_LG7g1347</name>
</gene>
<keyword evidence="3" id="KW-1185">Reference proteome</keyword>
<feature type="region of interest" description="Disordered" evidence="1">
    <location>
        <begin position="171"/>
        <end position="238"/>
    </location>
</feature>
<feature type="region of interest" description="Disordered" evidence="1">
    <location>
        <begin position="118"/>
        <end position="147"/>
    </location>
</feature>
<evidence type="ECO:0000256" key="1">
    <source>
        <dbReference type="SAM" id="MobiDB-lite"/>
    </source>
</evidence>
<dbReference type="EMBL" id="CP039351">
    <property type="protein sequence ID" value="QCE00061.1"/>
    <property type="molecule type" value="Genomic_DNA"/>
</dbReference>
<feature type="compositionally biased region" description="Basic and acidic residues" evidence="1">
    <location>
        <begin position="228"/>
        <end position="238"/>
    </location>
</feature>
<dbReference type="AlphaFoldDB" id="A0A4D6MH51"/>
<organism evidence="2 3">
    <name type="scientific">Vigna unguiculata</name>
    <name type="common">Cowpea</name>
    <dbReference type="NCBI Taxonomy" id="3917"/>
    <lineage>
        <taxon>Eukaryota</taxon>
        <taxon>Viridiplantae</taxon>
        <taxon>Streptophyta</taxon>
        <taxon>Embryophyta</taxon>
        <taxon>Tracheophyta</taxon>
        <taxon>Spermatophyta</taxon>
        <taxon>Magnoliopsida</taxon>
        <taxon>eudicotyledons</taxon>
        <taxon>Gunneridae</taxon>
        <taxon>Pentapetalae</taxon>
        <taxon>rosids</taxon>
        <taxon>fabids</taxon>
        <taxon>Fabales</taxon>
        <taxon>Fabaceae</taxon>
        <taxon>Papilionoideae</taxon>
        <taxon>50 kb inversion clade</taxon>
        <taxon>NPAAA clade</taxon>
        <taxon>indigoferoid/millettioid clade</taxon>
        <taxon>Phaseoleae</taxon>
        <taxon>Vigna</taxon>
    </lineage>
</organism>
<dbReference type="Proteomes" id="UP000501690">
    <property type="component" value="Linkage Group LG7"/>
</dbReference>